<evidence type="ECO:0000313" key="11">
    <source>
        <dbReference type="Proteomes" id="UP001530377"/>
    </source>
</evidence>
<evidence type="ECO:0000259" key="8">
    <source>
        <dbReference type="SMART" id="SM00382"/>
    </source>
</evidence>
<feature type="compositionally biased region" description="Low complexity" evidence="7">
    <location>
        <begin position="767"/>
        <end position="778"/>
    </location>
</feature>
<dbReference type="GO" id="GO:0005524">
    <property type="term" value="F:ATP binding"/>
    <property type="evidence" value="ECO:0007669"/>
    <property type="project" value="UniProtKB-KW"/>
</dbReference>
<keyword evidence="5" id="KW-0067">ATP-binding</keyword>
<keyword evidence="3" id="KW-0378">Hydrolase</keyword>
<evidence type="ECO:0000256" key="6">
    <source>
        <dbReference type="ARBA" id="ARBA00048432"/>
    </source>
</evidence>
<feature type="region of interest" description="Disordered" evidence="7">
    <location>
        <begin position="1006"/>
        <end position="1042"/>
    </location>
</feature>
<dbReference type="GO" id="GO:0016787">
    <property type="term" value="F:hydrolase activity"/>
    <property type="evidence" value="ECO:0007669"/>
    <property type="project" value="UniProtKB-KW"/>
</dbReference>
<evidence type="ECO:0000256" key="5">
    <source>
        <dbReference type="ARBA" id="ARBA00022840"/>
    </source>
</evidence>
<gene>
    <name evidence="10" type="ORF">ACHAXA_008264</name>
</gene>
<comment type="similarity">
    <text evidence="1">Belongs to the DNA2/NAM7 helicase family.</text>
</comment>
<feature type="region of interest" description="Disordered" evidence="7">
    <location>
        <begin position="924"/>
        <end position="956"/>
    </location>
</feature>
<dbReference type="Pfam" id="PF13086">
    <property type="entry name" value="AAA_11"/>
    <property type="match status" value="1"/>
</dbReference>
<proteinExistence type="inferred from homology"/>
<dbReference type="AlphaFoldDB" id="A0ABD3RBH8"/>
<dbReference type="InterPro" id="IPR014001">
    <property type="entry name" value="Helicase_ATP-bd"/>
</dbReference>
<dbReference type="PANTHER" id="PTHR43788:SF8">
    <property type="entry name" value="DNA-BINDING PROTEIN SMUBP-2"/>
    <property type="match status" value="1"/>
</dbReference>
<keyword evidence="2" id="KW-0547">Nucleotide-binding</keyword>
<evidence type="ECO:0000256" key="2">
    <source>
        <dbReference type="ARBA" id="ARBA00022741"/>
    </source>
</evidence>
<organism evidence="10 11">
    <name type="scientific">Cyclostephanos tholiformis</name>
    <dbReference type="NCBI Taxonomy" id="382380"/>
    <lineage>
        <taxon>Eukaryota</taxon>
        <taxon>Sar</taxon>
        <taxon>Stramenopiles</taxon>
        <taxon>Ochrophyta</taxon>
        <taxon>Bacillariophyta</taxon>
        <taxon>Coscinodiscophyceae</taxon>
        <taxon>Thalassiosirophycidae</taxon>
        <taxon>Stephanodiscales</taxon>
        <taxon>Stephanodiscaceae</taxon>
        <taxon>Cyclostephanos</taxon>
    </lineage>
</organism>
<comment type="catalytic activity">
    <reaction evidence="6">
        <text>ATP + H2O = ADP + phosphate + H(+)</text>
        <dbReference type="Rhea" id="RHEA:13065"/>
        <dbReference type="ChEBI" id="CHEBI:15377"/>
        <dbReference type="ChEBI" id="CHEBI:15378"/>
        <dbReference type="ChEBI" id="CHEBI:30616"/>
        <dbReference type="ChEBI" id="CHEBI:43474"/>
        <dbReference type="ChEBI" id="CHEBI:456216"/>
        <dbReference type="EC" id="3.6.4.12"/>
    </reaction>
    <physiologicalReaction direction="left-to-right" evidence="6">
        <dbReference type="Rhea" id="RHEA:13066"/>
    </physiologicalReaction>
</comment>
<dbReference type="EMBL" id="JALLPB020000621">
    <property type="protein sequence ID" value="KAL3807506.1"/>
    <property type="molecule type" value="Genomic_DNA"/>
</dbReference>
<sequence length="1042" mass="115187">MKPNIVMLSADVTLQEFVTNQKRLLELELRAEEDVSVGKKDDDVGRDGGFFLHNVDVLDTSVGLYGRTVVVFGNVASQQLVESSENNTNTNSNCRASSNLLQAHRLTVGDEVQILPNNGKGFHSGNKSKHIGGVICAVDDVSISVALFGADADSRRQQTSAKKRGKKANIVDDEPCDDSELLGGNPPYALIPKSNIEVHRKLIIALDELAKHDIILAAFEPNNPKHNSEINRSKIEALESACNLASSRLDHSQREAVVMALYSNSPIYLIHGPPGTGKTTTVAELIRCAVHNKGWKVLVTAPSNVAVDNILDRIMSFENEHNAKRNSGSKKKIKAVRLGHPARIQRGIQKYSLESLVQSSEGTDIVRDCRSELNGYLKTLSSAKSRPNEKRIAYKEIKALRKEIRSREEKVVGQILRESNVVLATNVGAASSLLNRMLGGKEEPPFDLVIIDEAAQALEASCWISLLKGKRAVLAGDHKQLPPTIKCSSPEVQTGLGTTLFERLMLVYDTVEGGKTSCRSKMLEVQYRMHQDISDWASSAMYKGKLISHESVRGRELATLPSVAEKLTTLFNCKRDNSSLENMTLILIDTTGCGMHETANEAGSRYNEGEANIVVSHVKSLLSIGLRAEDIAIITPYNGQVELLRKMLLPDVPKLEIRSVDGFQGGEREAVVISLVRSSDRGGKDGIGFLRDERRLNVAVTRAKRHCAVICDTETCSKDRFIKGLVDWMEMKGDYRSGAEYYAVSHNDGSGFSLRAIDIVVPEAKIQKQTTQKEQPTTVKREIEPRESIPKDSPDLMEMKSIGIELMETKKSFSECDNKGDKISLSLSSDHDCNVPRKMAEQLSLGCSNDEDHNEYNIEVLKETISDLDALRSEVINTNNVTKFAQLNVDDESSERLNDDVGSIIPNNDLLRELAVEREKRLSEQLRSQTAKPAVAKKKMKESVKGQKLGGAKQHQKKEIIDEFENLDDMAFLDAQIEKVQASHGRKIFSHGQGFRSVISGILLSAPSPREVPKRNSASSSALRMKLKSKEEERKVKKKSNK</sequence>
<keyword evidence="4" id="KW-0347">Helicase</keyword>
<dbReference type="CDD" id="cd18044">
    <property type="entry name" value="DEXXQc_SMUBP2"/>
    <property type="match status" value="1"/>
</dbReference>
<comment type="caution">
    <text evidence="10">The sequence shown here is derived from an EMBL/GenBank/DDBJ whole genome shotgun (WGS) entry which is preliminary data.</text>
</comment>
<feature type="domain" description="Helicase ATP-binding" evidence="9">
    <location>
        <begin position="245"/>
        <end position="528"/>
    </location>
</feature>
<evidence type="ECO:0008006" key="12">
    <source>
        <dbReference type="Google" id="ProtNLM"/>
    </source>
</evidence>
<name>A0ABD3RBH8_9STRA</name>
<evidence type="ECO:0000259" key="9">
    <source>
        <dbReference type="SMART" id="SM00487"/>
    </source>
</evidence>
<dbReference type="InterPro" id="IPR047187">
    <property type="entry name" value="SF1_C_Upf1"/>
</dbReference>
<feature type="region of interest" description="Disordered" evidence="7">
    <location>
        <begin position="154"/>
        <end position="173"/>
    </location>
</feature>
<dbReference type="PANTHER" id="PTHR43788">
    <property type="entry name" value="DNA2/NAM7 HELICASE FAMILY MEMBER"/>
    <property type="match status" value="1"/>
</dbReference>
<dbReference type="Gene3D" id="3.40.50.300">
    <property type="entry name" value="P-loop containing nucleotide triphosphate hydrolases"/>
    <property type="match status" value="2"/>
</dbReference>
<dbReference type="Pfam" id="PF13087">
    <property type="entry name" value="AAA_12"/>
    <property type="match status" value="1"/>
</dbReference>
<dbReference type="InterPro" id="IPR003593">
    <property type="entry name" value="AAA+_ATPase"/>
</dbReference>
<dbReference type="InterPro" id="IPR050534">
    <property type="entry name" value="Coronavir_polyprotein_1ab"/>
</dbReference>
<dbReference type="InterPro" id="IPR041677">
    <property type="entry name" value="DNA2/NAM7_AAA_11"/>
</dbReference>
<evidence type="ECO:0000256" key="4">
    <source>
        <dbReference type="ARBA" id="ARBA00022806"/>
    </source>
</evidence>
<dbReference type="Proteomes" id="UP001530377">
    <property type="component" value="Unassembled WGS sequence"/>
</dbReference>
<dbReference type="Gene3D" id="2.40.30.270">
    <property type="match status" value="1"/>
</dbReference>
<reference evidence="10 11" key="1">
    <citation type="submission" date="2024-10" db="EMBL/GenBank/DDBJ databases">
        <title>Updated reference genomes for cyclostephanoid diatoms.</title>
        <authorList>
            <person name="Roberts W.R."/>
            <person name="Alverson A.J."/>
        </authorList>
    </citation>
    <scope>NUCLEOTIDE SEQUENCE [LARGE SCALE GENOMIC DNA]</scope>
    <source>
        <strain evidence="10 11">AJA228-03</strain>
    </source>
</reference>
<dbReference type="GO" id="GO:0003678">
    <property type="term" value="F:DNA helicase activity"/>
    <property type="evidence" value="ECO:0007669"/>
    <property type="project" value="UniProtKB-EC"/>
</dbReference>
<dbReference type="SMART" id="SM00382">
    <property type="entry name" value="AAA"/>
    <property type="match status" value="1"/>
</dbReference>
<dbReference type="SUPFAM" id="SSF52540">
    <property type="entry name" value="P-loop containing nucleoside triphosphate hydrolases"/>
    <property type="match status" value="1"/>
</dbReference>
<feature type="region of interest" description="Disordered" evidence="7">
    <location>
        <begin position="767"/>
        <end position="794"/>
    </location>
</feature>
<dbReference type="CDD" id="cd18808">
    <property type="entry name" value="SF1_C_Upf1"/>
    <property type="match status" value="1"/>
</dbReference>
<protein>
    <recommendedName>
        <fullName evidence="12">DNA-binding protein SMUBP-2</fullName>
    </recommendedName>
</protein>
<feature type="domain" description="AAA+ ATPase" evidence="8">
    <location>
        <begin position="264"/>
        <end position="498"/>
    </location>
</feature>
<dbReference type="SMART" id="SM00487">
    <property type="entry name" value="DEXDc"/>
    <property type="match status" value="1"/>
</dbReference>
<accession>A0ABD3RBH8</accession>
<dbReference type="InterPro" id="IPR041679">
    <property type="entry name" value="DNA2/NAM7-like_C"/>
</dbReference>
<evidence type="ECO:0000256" key="7">
    <source>
        <dbReference type="SAM" id="MobiDB-lite"/>
    </source>
</evidence>
<dbReference type="InterPro" id="IPR027417">
    <property type="entry name" value="P-loop_NTPase"/>
</dbReference>
<evidence type="ECO:0000313" key="10">
    <source>
        <dbReference type="EMBL" id="KAL3807506.1"/>
    </source>
</evidence>
<keyword evidence="11" id="KW-1185">Reference proteome</keyword>
<evidence type="ECO:0000256" key="1">
    <source>
        <dbReference type="ARBA" id="ARBA00007913"/>
    </source>
</evidence>
<feature type="compositionally biased region" description="Basic and acidic residues" evidence="7">
    <location>
        <begin position="779"/>
        <end position="794"/>
    </location>
</feature>
<evidence type="ECO:0000256" key="3">
    <source>
        <dbReference type="ARBA" id="ARBA00022801"/>
    </source>
</evidence>